<keyword evidence="3" id="KW-1185">Reference proteome</keyword>
<dbReference type="Pfam" id="PF01026">
    <property type="entry name" value="TatD_DNase"/>
    <property type="match status" value="1"/>
</dbReference>
<reference evidence="3" key="1">
    <citation type="submission" date="2016-02" db="EMBL/GenBank/DDBJ databases">
        <title>Draft genome sequence of Microdochium bolleyi, a fungal endophyte of beachgrass.</title>
        <authorList>
            <consortium name="DOE Joint Genome Institute"/>
            <person name="David A.S."/>
            <person name="May G."/>
            <person name="Haridas S."/>
            <person name="Lim J."/>
            <person name="Wang M."/>
            <person name="Labutti K."/>
            <person name="Lipzen A."/>
            <person name="Barry K."/>
            <person name="Grigoriev I.V."/>
        </authorList>
    </citation>
    <scope>NUCLEOTIDE SEQUENCE [LARGE SCALE GENOMIC DNA]</scope>
    <source>
        <strain evidence="3">J235TASD1</strain>
    </source>
</reference>
<sequence>MCQQHTADDDGAASMHETRKPVESPDTDPFPWELGVYDAHCHPTDTLASIASIPDMHARVLTVMSTRRQDQDLVAEVADKYGVKDIGAVTSGPAARTARIVPSFGWHPWFSHQLYDDTAPVPSYDGTPEGKRAHYDAILQPKPSAKDPAFSDGLPEPRPLSEFVRETRARLEAHPFALVGEVGVDKAFRIPQNLTTDHEANRDDTLTPGGREGRLLSPHRVSMAHQTTILAAQLRLAGELGRPVSCHGVQAHGVLYDAIAQTWRGHEKEVLSRREKNQIAKNAENFSSSDGSDDDDDDDEGRSNKAPPKPRQAGSVSPTPRQLGPKPFPPRICLHSYSGSVDFVKQYMHPSVPAKVFCSFSIVVNWGQSGAGDKSDEVIRALPDDRILVESDLHTAGEDMDGFLEEGVRKICEIKGWELRQGVAQLGKNWQDFVFGIEHE</sequence>
<organism evidence="2 3">
    <name type="scientific">Microdochium bolleyi</name>
    <dbReference type="NCBI Taxonomy" id="196109"/>
    <lineage>
        <taxon>Eukaryota</taxon>
        <taxon>Fungi</taxon>
        <taxon>Dikarya</taxon>
        <taxon>Ascomycota</taxon>
        <taxon>Pezizomycotina</taxon>
        <taxon>Sordariomycetes</taxon>
        <taxon>Xylariomycetidae</taxon>
        <taxon>Xylariales</taxon>
        <taxon>Microdochiaceae</taxon>
        <taxon>Microdochium</taxon>
    </lineage>
</organism>
<evidence type="ECO:0008006" key="4">
    <source>
        <dbReference type="Google" id="ProtNLM"/>
    </source>
</evidence>
<feature type="region of interest" description="Disordered" evidence="1">
    <location>
        <begin position="270"/>
        <end position="328"/>
    </location>
</feature>
<dbReference type="Proteomes" id="UP000070501">
    <property type="component" value="Unassembled WGS sequence"/>
</dbReference>
<dbReference type="PANTHER" id="PTHR47345:SF1">
    <property type="entry name" value="CUT9-INTERACTING PROTEIN SCN1"/>
    <property type="match status" value="1"/>
</dbReference>
<dbReference type="Gene3D" id="3.20.20.140">
    <property type="entry name" value="Metal-dependent hydrolases"/>
    <property type="match status" value="1"/>
</dbReference>
<dbReference type="PANTHER" id="PTHR47345">
    <property type="entry name" value="CUT9-INTERACTING PROTEIN SCN1"/>
    <property type="match status" value="1"/>
</dbReference>
<feature type="region of interest" description="Disordered" evidence="1">
    <location>
        <begin position="1"/>
        <end position="29"/>
    </location>
</feature>
<dbReference type="FunCoup" id="A0A136JDP6">
    <property type="interactions" value="44"/>
</dbReference>
<proteinExistence type="predicted"/>
<dbReference type="InParanoid" id="A0A136JDP6"/>
<dbReference type="AlphaFoldDB" id="A0A136JDP6"/>
<dbReference type="InterPro" id="IPR032466">
    <property type="entry name" value="Metal_Hydrolase"/>
</dbReference>
<dbReference type="InterPro" id="IPR053044">
    <property type="entry name" value="Metallo-hydrolase/TatD-type"/>
</dbReference>
<gene>
    <name evidence="2" type="ORF">Micbo1qcDRAFT_157103</name>
</gene>
<evidence type="ECO:0000313" key="2">
    <source>
        <dbReference type="EMBL" id="KXJ95254.1"/>
    </source>
</evidence>
<evidence type="ECO:0000313" key="3">
    <source>
        <dbReference type="Proteomes" id="UP000070501"/>
    </source>
</evidence>
<dbReference type="SUPFAM" id="SSF51556">
    <property type="entry name" value="Metallo-dependent hydrolases"/>
    <property type="match status" value="1"/>
</dbReference>
<name>A0A136JDP6_9PEZI</name>
<dbReference type="InterPro" id="IPR001130">
    <property type="entry name" value="TatD-like"/>
</dbReference>
<accession>A0A136JDP6</accession>
<evidence type="ECO:0000256" key="1">
    <source>
        <dbReference type="SAM" id="MobiDB-lite"/>
    </source>
</evidence>
<dbReference type="EMBL" id="KQ964246">
    <property type="protein sequence ID" value="KXJ95254.1"/>
    <property type="molecule type" value="Genomic_DNA"/>
</dbReference>
<protein>
    <recommendedName>
        <fullName evidence="4">Cut9 interacting protein Scn1</fullName>
    </recommendedName>
</protein>
<dbReference type="GO" id="GO:0016788">
    <property type="term" value="F:hydrolase activity, acting on ester bonds"/>
    <property type="evidence" value="ECO:0007669"/>
    <property type="project" value="InterPro"/>
</dbReference>
<feature type="compositionally biased region" description="Acidic residues" evidence="1">
    <location>
        <begin position="291"/>
        <end position="300"/>
    </location>
</feature>
<dbReference type="OrthoDB" id="413993at2759"/>